<dbReference type="GO" id="GO:0005634">
    <property type="term" value="C:nucleus"/>
    <property type="evidence" value="ECO:0007669"/>
    <property type="project" value="TreeGrafter"/>
</dbReference>
<dbReference type="EMBL" id="SGJD01000650">
    <property type="protein sequence ID" value="KAB0404175.1"/>
    <property type="molecule type" value="Genomic_DNA"/>
</dbReference>
<evidence type="ECO:0000313" key="1">
    <source>
        <dbReference type="EMBL" id="KAB0404175.1"/>
    </source>
</evidence>
<dbReference type="PANTHER" id="PTHR12577">
    <property type="entry name" value="DACHSHUND"/>
    <property type="match status" value="1"/>
</dbReference>
<dbReference type="GO" id="GO:0005667">
    <property type="term" value="C:transcription regulator complex"/>
    <property type="evidence" value="ECO:0007669"/>
    <property type="project" value="TreeGrafter"/>
</dbReference>
<organism evidence="1 2">
    <name type="scientific">Balaenoptera physalus</name>
    <name type="common">Fin whale</name>
    <name type="synonym">Balaena physalus</name>
    <dbReference type="NCBI Taxonomy" id="9770"/>
    <lineage>
        <taxon>Eukaryota</taxon>
        <taxon>Metazoa</taxon>
        <taxon>Chordata</taxon>
        <taxon>Craniata</taxon>
        <taxon>Vertebrata</taxon>
        <taxon>Euteleostomi</taxon>
        <taxon>Mammalia</taxon>
        <taxon>Eutheria</taxon>
        <taxon>Laurasiatheria</taxon>
        <taxon>Artiodactyla</taxon>
        <taxon>Whippomorpha</taxon>
        <taxon>Cetacea</taxon>
        <taxon>Mysticeti</taxon>
        <taxon>Balaenopteridae</taxon>
        <taxon>Balaenoptera</taxon>
    </lineage>
</organism>
<accession>A0A6A1QA52</accession>
<comment type="caution">
    <text evidence="1">The sequence shown here is derived from an EMBL/GenBank/DDBJ whole genome shotgun (WGS) entry which is preliminary data.</text>
</comment>
<dbReference type="Proteomes" id="UP000437017">
    <property type="component" value="Unassembled WGS sequence"/>
</dbReference>
<feature type="non-terminal residue" evidence="1">
    <location>
        <position position="1"/>
    </location>
</feature>
<gene>
    <name evidence="1" type="ORF">E2I00_008410</name>
</gene>
<sequence length="767" mass="85980">CLGDVITNYFWRQTQGADLGGQDRHGSIEEFEVYGLHGQIYMEDVFKFQCGSKNSETGLVAHAMSRCRFCTGMLCGPEYRCHGFPSPAKRGNSIEATGPGARPDQFYANERSLGEDLPRGGGSRVKVKCAEKKYFASLYPHTPYEELVYQIGTLLRFASSLVGVLGEVIYKVKLYSAENYESKHTTAFVEKSYEENDQLEKNTSNDLYTFEYGFITELGISDNVLVEAKCKTYREKFDLAVIVWKSSYEFSHLTEVGIGQIKKFEAAGLLCYLAVMWNRDWITKTLKFYQGLKMIFDEIMEHAQAYCTAVTHMHMLVYVRENATNGLLILILALFQAFIHQCLHLMVLPELSDLCYLSAIMKWNGIQGYVLSFDDGNEFYDIATLSSCFIRLVHVRDIDLVQIDVLHTKRLSAHTLLTRHPSIQKKPYVSWDNPTNRVECKLVLKYNFHYATMDIGSWIGTTELKLCKATKMEVRKRPNSNDVAIDLCSCCFKFSYTGWENSVGDLENPLHTICLSDGLTAAAAAAAAATNAAIAEAMKVKKIKLEAMSNYHASSNQHGADSENGDMNSSVASVTMAMSQMNHLSTIANMAAAAQVQSPPSRVETSVIKNSYTVSVTLDLIFGTKRRVVTKNYGSSRYEDGVTLMESGEGYGMMKKLSSFLLTQHETPLSTPTARDSLDKLSLTGHGQPLPPGFPSPFLFPDGLSSIETLLTNIQGLLKVAIDNARAQEKQVQLEKTELKMDFLRERELRETLEKQLAMEQKNRAKF</sequence>
<dbReference type="PANTHER" id="PTHR12577:SF14">
    <property type="entry name" value="DACHSHUND HOMOLOG 1"/>
    <property type="match status" value="1"/>
</dbReference>
<dbReference type="AlphaFoldDB" id="A0A6A1QA52"/>
<name>A0A6A1QA52_BALPH</name>
<reference evidence="1 2" key="1">
    <citation type="journal article" date="2019" name="PLoS ONE">
        <title>Genomic analyses reveal an absence of contemporary introgressive admixture between fin whales and blue whales, despite known hybrids.</title>
        <authorList>
            <person name="Westbury M.V."/>
            <person name="Petersen B."/>
            <person name="Lorenzen E.D."/>
        </authorList>
    </citation>
    <scope>NUCLEOTIDE SEQUENCE [LARGE SCALE GENOMIC DNA]</scope>
    <source>
        <strain evidence="1">FinWhale-01</strain>
    </source>
</reference>
<evidence type="ECO:0000313" key="2">
    <source>
        <dbReference type="Proteomes" id="UP000437017"/>
    </source>
</evidence>
<protein>
    <submittedName>
        <fullName evidence="1">Uncharacterized protein</fullName>
    </submittedName>
</protein>
<dbReference type="GO" id="GO:0000978">
    <property type="term" value="F:RNA polymerase II cis-regulatory region sequence-specific DNA binding"/>
    <property type="evidence" value="ECO:0007669"/>
    <property type="project" value="TreeGrafter"/>
</dbReference>
<dbReference type="OrthoDB" id="6436112at2759"/>
<dbReference type="InterPro" id="IPR052417">
    <property type="entry name" value="Dachshund_domain"/>
</dbReference>
<proteinExistence type="predicted"/>
<dbReference type="GO" id="GO:0000981">
    <property type="term" value="F:DNA-binding transcription factor activity, RNA polymerase II-specific"/>
    <property type="evidence" value="ECO:0007669"/>
    <property type="project" value="TreeGrafter"/>
</dbReference>
<keyword evidence="2" id="KW-1185">Reference proteome</keyword>